<dbReference type="Proteomes" id="UP000016923">
    <property type="component" value="Unassembled WGS sequence"/>
</dbReference>
<evidence type="ECO:0000313" key="2">
    <source>
        <dbReference type="EMBL" id="EPE06674.1"/>
    </source>
</evidence>
<feature type="region of interest" description="Disordered" evidence="1">
    <location>
        <begin position="34"/>
        <end position="76"/>
    </location>
</feature>
<dbReference type="EMBL" id="KE148152">
    <property type="protein sequence ID" value="EPE06674.1"/>
    <property type="molecule type" value="Genomic_DNA"/>
</dbReference>
<protein>
    <submittedName>
        <fullName evidence="2">Uncharacterized protein</fullName>
    </submittedName>
</protein>
<evidence type="ECO:0000313" key="3">
    <source>
        <dbReference type="Proteomes" id="UP000016923"/>
    </source>
</evidence>
<dbReference type="HOGENOM" id="CLU_1732028_0_0_1"/>
<dbReference type="VEuPathDB" id="FungiDB:F503_03101"/>
<name>S3BZI1_OPHP1</name>
<gene>
    <name evidence="2" type="ORF">F503_03101</name>
</gene>
<reference evidence="2 3" key="1">
    <citation type="journal article" date="2013" name="BMC Genomics">
        <title>The genome and transcriptome of the pine saprophyte Ophiostoma piceae, and a comparison with the bark beetle-associated pine pathogen Grosmannia clavigera.</title>
        <authorList>
            <person name="Haridas S."/>
            <person name="Wang Y."/>
            <person name="Lim L."/>
            <person name="Massoumi Alamouti S."/>
            <person name="Jackman S."/>
            <person name="Docking R."/>
            <person name="Robertson G."/>
            <person name="Birol I."/>
            <person name="Bohlmann J."/>
            <person name="Breuil C."/>
        </authorList>
    </citation>
    <scope>NUCLEOTIDE SEQUENCE [LARGE SCALE GENOMIC DNA]</scope>
    <source>
        <strain evidence="2 3">UAMH 11346</strain>
    </source>
</reference>
<proteinExistence type="predicted"/>
<accession>S3BZI1</accession>
<organism evidence="2 3">
    <name type="scientific">Ophiostoma piceae (strain UAMH 11346)</name>
    <name type="common">Sap stain fungus</name>
    <dbReference type="NCBI Taxonomy" id="1262450"/>
    <lineage>
        <taxon>Eukaryota</taxon>
        <taxon>Fungi</taxon>
        <taxon>Dikarya</taxon>
        <taxon>Ascomycota</taxon>
        <taxon>Pezizomycotina</taxon>
        <taxon>Sordariomycetes</taxon>
        <taxon>Sordariomycetidae</taxon>
        <taxon>Ophiostomatales</taxon>
        <taxon>Ophiostomataceae</taxon>
        <taxon>Ophiostoma</taxon>
    </lineage>
</organism>
<dbReference type="AlphaFoldDB" id="S3BZI1"/>
<sequence length="151" mass="16408">MCFDIDFDNPTINTNGHGKITCSVAAPAECRHAASKPGTLSGQPGSNRGFDRDDGLRQRRIVGTEMHRTPAPYSGSTPRCWKAIMSYGRIRSEPTMTSTPPIVSTAVGPSRIDRRPMVRPVVTKFPTEMALTRNIPGLRPQTFGAVPATKV</sequence>
<evidence type="ECO:0000256" key="1">
    <source>
        <dbReference type="SAM" id="MobiDB-lite"/>
    </source>
</evidence>
<keyword evidence="3" id="KW-1185">Reference proteome</keyword>